<evidence type="ECO:0000313" key="4">
    <source>
        <dbReference type="Proteomes" id="UP000293142"/>
    </source>
</evidence>
<dbReference type="Proteomes" id="UP000293142">
    <property type="component" value="Unassembled WGS sequence"/>
</dbReference>
<dbReference type="Pfam" id="PF04909">
    <property type="entry name" value="Amidohydro_2"/>
    <property type="match status" value="1"/>
</dbReference>
<dbReference type="Gene3D" id="3.20.20.140">
    <property type="entry name" value="Metal-dependent hydrolases"/>
    <property type="match status" value="1"/>
</dbReference>
<reference evidence="3 4" key="1">
    <citation type="submission" date="2019-02" db="EMBL/GenBank/DDBJ databases">
        <title>Paenibacillus sp. nov., isolated from surface-sterilized tissue of Thalictrum simplex L.</title>
        <authorList>
            <person name="Tuo L."/>
        </authorList>
    </citation>
    <scope>NUCLEOTIDE SEQUENCE [LARGE SCALE GENOMIC DNA]</scope>
    <source>
        <strain evidence="3 4">N2SHLJ1</strain>
    </source>
</reference>
<dbReference type="GO" id="GO:0016787">
    <property type="term" value="F:hydrolase activity"/>
    <property type="evidence" value="ECO:0007669"/>
    <property type="project" value="UniProtKB-KW"/>
</dbReference>
<dbReference type="AlphaFoldDB" id="A0A4Q9DJ01"/>
<organism evidence="3 4">
    <name type="scientific">Paenibacillus thalictri</name>
    <dbReference type="NCBI Taxonomy" id="2527873"/>
    <lineage>
        <taxon>Bacteria</taxon>
        <taxon>Bacillati</taxon>
        <taxon>Bacillota</taxon>
        <taxon>Bacilli</taxon>
        <taxon>Bacillales</taxon>
        <taxon>Paenibacillaceae</taxon>
        <taxon>Paenibacillus</taxon>
    </lineage>
</organism>
<dbReference type="EMBL" id="SIRE01000021">
    <property type="protein sequence ID" value="TBL73319.1"/>
    <property type="molecule type" value="Genomic_DNA"/>
</dbReference>
<dbReference type="InterPro" id="IPR032465">
    <property type="entry name" value="ACMSD"/>
</dbReference>
<keyword evidence="4" id="KW-1185">Reference proteome</keyword>
<dbReference type="InterPro" id="IPR032466">
    <property type="entry name" value="Metal_Hydrolase"/>
</dbReference>
<evidence type="ECO:0000259" key="2">
    <source>
        <dbReference type="Pfam" id="PF04909"/>
    </source>
</evidence>
<dbReference type="SUPFAM" id="SSF51556">
    <property type="entry name" value="Metallo-dependent hydrolases"/>
    <property type="match status" value="1"/>
</dbReference>
<gene>
    <name evidence="3" type="ORF">EYB31_26955</name>
</gene>
<comment type="caution">
    <text evidence="3">The sequence shown here is derived from an EMBL/GenBank/DDBJ whole genome shotgun (WGS) entry which is preliminary data.</text>
</comment>
<keyword evidence="1" id="KW-0456">Lyase</keyword>
<name>A0A4Q9DJ01_9BACL</name>
<dbReference type="GO" id="GO:0005737">
    <property type="term" value="C:cytoplasm"/>
    <property type="evidence" value="ECO:0007669"/>
    <property type="project" value="TreeGrafter"/>
</dbReference>
<evidence type="ECO:0000313" key="3">
    <source>
        <dbReference type="EMBL" id="TBL73319.1"/>
    </source>
</evidence>
<dbReference type="RefSeq" id="WP_240762907.1">
    <property type="nucleotide sequence ID" value="NZ_SIRE01000021.1"/>
</dbReference>
<evidence type="ECO:0000256" key="1">
    <source>
        <dbReference type="ARBA" id="ARBA00023239"/>
    </source>
</evidence>
<dbReference type="PANTHER" id="PTHR21240:SF28">
    <property type="entry name" value="ISO-OROTATE DECARBOXYLASE (EUROFUNG)"/>
    <property type="match status" value="1"/>
</dbReference>
<proteinExistence type="predicted"/>
<dbReference type="InterPro" id="IPR006680">
    <property type="entry name" value="Amidohydro-rel"/>
</dbReference>
<dbReference type="PANTHER" id="PTHR21240">
    <property type="entry name" value="2-AMINO-3-CARBOXYLMUCONATE-6-SEMIALDEHYDE DECARBOXYLASE"/>
    <property type="match status" value="1"/>
</dbReference>
<dbReference type="GO" id="GO:0016831">
    <property type="term" value="F:carboxy-lyase activity"/>
    <property type="evidence" value="ECO:0007669"/>
    <property type="project" value="InterPro"/>
</dbReference>
<protein>
    <submittedName>
        <fullName evidence="3">Amidohydrolase</fullName>
    </submittedName>
</protein>
<feature type="domain" description="Amidohydrolase-related" evidence="2">
    <location>
        <begin position="1"/>
        <end position="309"/>
    </location>
</feature>
<dbReference type="GO" id="GO:0019748">
    <property type="term" value="P:secondary metabolic process"/>
    <property type="evidence" value="ECO:0007669"/>
    <property type="project" value="TreeGrafter"/>
</dbReference>
<sequence length="318" mass="35261">MHTHFVPERYRQAAGKSSQVSGNKLILPEWNEDMHLEFNDQMGIDTAIVSLSSPFVHLGDDREAVELARIVNERGFELVNKYPDKFGFLAALPVPYVEGALAELDYAVHVLKADGVMLPTNSRGVYLGDPSFEPLLEALNARSSVVFMHPAQPSAIPSNVLAGVPVSMMEFFFDITRAVANLLFTGSFERYPHIRWIMPLGGAALPVLADRMQAAAATMGSHGQDQENKPLDVLGTLRKQHYDLAGLPIPRQIAALRQLVPSSAMMYGSDWPYNKLPGCRNHLDTLMNSGTFTEDELEQLFSSNPLRFFTRLAILYAT</sequence>
<accession>A0A4Q9DJ01</accession>
<keyword evidence="3" id="KW-0378">Hydrolase</keyword>